<dbReference type="Pfam" id="PF00650">
    <property type="entry name" value="CRAL_TRIO"/>
    <property type="match status" value="1"/>
</dbReference>
<evidence type="ECO:0000256" key="1">
    <source>
        <dbReference type="SAM" id="SignalP"/>
    </source>
</evidence>
<dbReference type="EMBL" id="CAJVCH010243352">
    <property type="protein sequence ID" value="CAG7733120.1"/>
    <property type="molecule type" value="Genomic_DNA"/>
</dbReference>
<dbReference type="PROSITE" id="PS50191">
    <property type="entry name" value="CRAL_TRIO"/>
    <property type="match status" value="1"/>
</dbReference>
<feature type="chain" id="PRO_5035167821" description="CRAL-TRIO domain-containing protein" evidence="1">
    <location>
        <begin position="20"/>
        <end position="213"/>
    </location>
</feature>
<reference evidence="3" key="1">
    <citation type="submission" date="2021-06" db="EMBL/GenBank/DDBJ databases">
        <authorList>
            <person name="Hodson N. C."/>
            <person name="Mongue J. A."/>
            <person name="Jaron S. K."/>
        </authorList>
    </citation>
    <scope>NUCLEOTIDE SEQUENCE</scope>
</reference>
<dbReference type="Proteomes" id="UP000708208">
    <property type="component" value="Unassembled WGS sequence"/>
</dbReference>
<feature type="domain" description="CRAL-TRIO" evidence="2">
    <location>
        <begin position="34"/>
        <end position="208"/>
    </location>
</feature>
<evidence type="ECO:0000313" key="4">
    <source>
        <dbReference type="Proteomes" id="UP000708208"/>
    </source>
</evidence>
<sequence>MRAMLVFVVFLAIVLHVKGKPLEITETELENWEAPNEIQSQIPYYLSGYNDKGRPIWIFEVGKYPLLSLLDKGPETVAVLEKYFEQAGLRIVKSSTAKNPDNGLQDVIFDCEGADILRVANSRTIAFIVELVKKMGLQKGDTREKVVLINVSPPLKSVLTIAQKGFGQLFDQLFIFGTDKSEWENTLLKMFPADQLPEWYGGSKDFKPVKIYG</sequence>
<dbReference type="AlphaFoldDB" id="A0A8J2KVG0"/>
<feature type="signal peptide" evidence="1">
    <location>
        <begin position="1"/>
        <end position="19"/>
    </location>
</feature>
<evidence type="ECO:0000259" key="2">
    <source>
        <dbReference type="PROSITE" id="PS50191"/>
    </source>
</evidence>
<accession>A0A8J2KVG0</accession>
<keyword evidence="4" id="KW-1185">Reference proteome</keyword>
<organism evidence="3 4">
    <name type="scientific">Allacma fusca</name>
    <dbReference type="NCBI Taxonomy" id="39272"/>
    <lineage>
        <taxon>Eukaryota</taxon>
        <taxon>Metazoa</taxon>
        <taxon>Ecdysozoa</taxon>
        <taxon>Arthropoda</taxon>
        <taxon>Hexapoda</taxon>
        <taxon>Collembola</taxon>
        <taxon>Symphypleona</taxon>
        <taxon>Sminthuridae</taxon>
        <taxon>Allacma</taxon>
    </lineage>
</organism>
<dbReference type="InterPro" id="IPR001251">
    <property type="entry name" value="CRAL-TRIO_dom"/>
</dbReference>
<evidence type="ECO:0000313" key="3">
    <source>
        <dbReference type="EMBL" id="CAG7733120.1"/>
    </source>
</evidence>
<comment type="caution">
    <text evidence="3">The sequence shown here is derived from an EMBL/GenBank/DDBJ whole genome shotgun (WGS) entry which is preliminary data.</text>
</comment>
<keyword evidence="1" id="KW-0732">Signal</keyword>
<protein>
    <recommendedName>
        <fullName evidence="2">CRAL-TRIO domain-containing protein</fullName>
    </recommendedName>
</protein>
<proteinExistence type="predicted"/>
<gene>
    <name evidence="3" type="ORF">AFUS01_LOCUS21586</name>
</gene>
<name>A0A8J2KVG0_9HEXA</name>